<evidence type="ECO:0000256" key="4">
    <source>
        <dbReference type="ARBA" id="ARBA00022692"/>
    </source>
</evidence>
<dbReference type="PROSITE" id="PS01188">
    <property type="entry name" value="ELO"/>
    <property type="match status" value="1"/>
</dbReference>
<feature type="transmembrane region" description="Helical" evidence="10">
    <location>
        <begin position="171"/>
        <end position="190"/>
    </location>
</feature>
<dbReference type="GO" id="GO:0005789">
    <property type="term" value="C:endoplasmic reticulum membrane"/>
    <property type="evidence" value="ECO:0007669"/>
    <property type="project" value="TreeGrafter"/>
</dbReference>
<reference evidence="11" key="1">
    <citation type="submission" date="2021-01" db="UniProtKB">
        <authorList>
            <consortium name="EnsemblMetazoa"/>
        </authorList>
    </citation>
    <scope>IDENTIFICATION</scope>
</reference>
<keyword evidence="7 10" id="KW-0443">Lipid metabolism</keyword>
<keyword evidence="12" id="KW-1185">Reference proteome</keyword>
<evidence type="ECO:0000256" key="10">
    <source>
        <dbReference type="RuleBase" id="RU361115"/>
    </source>
</evidence>
<keyword evidence="4 10" id="KW-0812">Transmembrane</keyword>
<feature type="transmembrane region" description="Helical" evidence="10">
    <location>
        <begin position="234"/>
        <end position="253"/>
    </location>
</feature>
<evidence type="ECO:0000313" key="12">
    <source>
        <dbReference type="Proteomes" id="UP000002358"/>
    </source>
</evidence>
<dbReference type="Proteomes" id="UP000002358">
    <property type="component" value="Chromosome 1"/>
</dbReference>
<dbReference type="OrthoDB" id="434092at2759"/>
<dbReference type="OMA" id="RGYSFLC"/>
<evidence type="ECO:0000256" key="1">
    <source>
        <dbReference type="ARBA" id="ARBA00004141"/>
    </source>
</evidence>
<dbReference type="InterPro" id="IPR002076">
    <property type="entry name" value="ELO_fam"/>
</dbReference>
<dbReference type="GO" id="GO:0009922">
    <property type="term" value="F:fatty acid elongase activity"/>
    <property type="evidence" value="ECO:0007669"/>
    <property type="project" value="UniProtKB-EC"/>
</dbReference>
<dbReference type="SMR" id="A0A7M7G542"/>
<dbReference type="InterPro" id="IPR030457">
    <property type="entry name" value="ELO_CS"/>
</dbReference>
<dbReference type="EC" id="2.3.1.199" evidence="10"/>
<gene>
    <name evidence="11" type="primary">100115035</name>
</gene>
<organism evidence="11 12">
    <name type="scientific">Nasonia vitripennis</name>
    <name type="common">Parasitic wasp</name>
    <dbReference type="NCBI Taxonomy" id="7425"/>
    <lineage>
        <taxon>Eukaryota</taxon>
        <taxon>Metazoa</taxon>
        <taxon>Ecdysozoa</taxon>
        <taxon>Arthropoda</taxon>
        <taxon>Hexapoda</taxon>
        <taxon>Insecta</taxon>
        <taxon>Pterygota</taxon>
        <taxon>Neoptera</taxon>
        <taxon>Endopterygota</taxon>
        <taxon>Hymenoptera</taxon>
        <taxon>Apocrita</taxon>
        <taxon>Proctotrupomorpha</taxon>
        <taxon>Chalcidoidea</taxon>
        <taxon>Pteromalidae</taxon>
        <taxon>Pteromalinae</taxon>
        <taxon>Nasonia</taxon>
    </lineage>
</organism>
<evidence type="ECO:0000256" key="7">
    <source>
        <dbReference type="ARBA" id="ARBA00023098"/>
    </source>
</evidence>
<accession>A0A7M7G542</accession>
<dbReference type="GO" id="GO:0034625">
    <property type="term" value="P:fatty acid elongation, monounsaturated fatty acid"/>
    <property type="evidence" value="ECO:0007669"/>
    <property type="project" value="TreeGrafter"/>
</dbReference>
<keyword evidence="5 10" id="KW-0276">Fatty acid metabolism</keyword>
<dbReference type="GO" id="GO:0034626">
    <property type="term" value="P:fatty acid elongation, polyunsaturated fatty acid"/>
    <property type="evidence" value="ECO:0007669"/>
    <property type="project" value="TreeGrafter"/>
</dbReference>
<keyword evidence="6 10" id="KW-1133">Transmembrane helix</keyword>
<keyword evidence="3 10" id="KW-0808">Transferase</keyword>
<dbReference type="KEGG" id="nvi:100115035"/>
<dbReference type="PANTHER" id="PTHR11157:SF21">
    <property type="entry name" value="ELONGATION OF VERY LONG CHAIN FATTY ACIDS PROTEIN"/>
    <property type="match status" value="1"/>
</dbReference>
<evidence type="ECO:0000256" key="9">
    <source>
        <dbReference type="ARBA" id="ARBA00023160"/>
    </source>
</evidence>
<comment type="similarity">
    <text evidence="10">Belongs to the ELO family.</text>
</comment>
<sequence length="285" mass="33249">MATIIREIMRGYRYMNEEIADPRTKDWFLIGSPWPGLALLGFYLHFIYRLGPSLMANRPPMKLELVIRIYNIVQIVLSSYLFYKACILGWLKDYNYSCEPVDYSDTPRAVEIAGTVYLYFIVKIIDLLDTVFFVLRKKQNQISFLHVYHHTGMVMGSWGGVKYLAGGHATFLGLINSFVHVIMYTHYLVSSFKIANPWWKKYITQLQLIQFFLILVHFSQLLWTEDCGFPRWPAAIFIPQNIFMIVLFGDFYYQTYVKKKPQKKVAVEQNGQANVESSNGKAKNQ</sequence>
<evidence type="ECO:0000256" key="8">
    <source>
        <dbReference type="ARBA" id="ARBA00023136"/>
    </source>
</evidence>
<evidence type="ECO:0000313" key="11">
    <source>
        <dbReference type="EnsemblMetazoa" id="XP_001599867"/>
    </source>
</evidence>
<feature type="transmembrane region" description="Helical" evidence="10">
    <location>
        <begin position="116"/>
        <end position="135"/>
    </location>
</feature>
<dbReference type="Pfam" id="PF01151">
    <property type="entry name" value="ELO"/>
    <property type="match status" value="1"/>
</dbReference>
<evidence type="ECO:0000256" key="2">
    <source>
        <dbReference type="ARBA" id="ARBA00022516"/>
    </source>
</evidence>
<dbReference type="InParanoid" id="A0A7M7G542"/>
<feature type="transmembrane region" description="Helical" evidence="10">
    <location>
        <begin position="27"/>
        <end position="48"/>
    </location>
</feature>
<dbReference type="EnsemblMetazoa" id="XM_001599817">
    <property type="protein sequence ID" value="XP_001599867"/>
    <property type="gene ID" value="LOC100115035"/>
</dbReference>
<dbReference type="AlphaFoldDB" id="A0A7M7G542"/>
<comment type="subcellular location">
    <subcellularLocation>
        <location evidence="1">Membrane</location>
        <topology evidence="1">Multi-pass membrane protein</topology>
    </subcellularLocation>
</comment>
<feature type="transmembrane region" description="Helical" evidence="10">
    <location>
        <begin position="202"/>
        <end position="222"/>
    </location>
</feature>
<protein>
    <recommendedName>
        <fullName evidence="10">Elongation of very long chain fatty acids protein</fullName>
        <ecNumber evidence="10">2.3.1.199</ecNumber>
    </recommendedName>
    <alternativeName>
        <fullName evidence="10">Very-long-chain 3-oxoacyl-CoA synthase</fullName>
    </alternativeName>
</protein>
<dbReference type="PANTHER" id="PTHR11157">
    <property type="entry name" value="FATTY ACID ACYL TRANSFERASE-RELATED"/>
    <property type="match status" value="1"/>
</dbReference>
<dbReference type="GO" id="GO:0030148">
    <property type="term" value="P:sphingolipid biosynthetic process"/>
    <property type="evidence" value="ECO:0007669"/>
    <property type="project" value="TreeGrafter"/>
</dbReference>
<keyword evidence="2 10" id="KW-0444">Lipid biosynthesis</keyword>
<comment type="catalytic activity">
    <reaction evidence="10">
        <text>a very-long-chain acyl-CoA + malonyl-CoA + H(+) = a very-long-chain 3-oxoacyl-CoA + CO2 + CoA</text>
        <dbReference type="Rhea" id="RHEA:32727"/>
        <dbReference type="ChEBI" id="CHEBI:15378"/>
        <dbReference type="ChEBI" id="CHEBI:16526"/>
        <dbReference type="ChEBI" id="CHEBI:57287"/>
        <dbReference type="ChEBI" id="CHEBI:57384"/>
        <dbReference type="ChEBI" id="CHEBI:90725"/>
        <dbReference type="ChEBI" id="CHEBI:90736"/>
        <dbReference type="EC" id="2.3.1.199"/>
    </reaction>
</comment>
<dbReference type="GO" id="GO:0019367">
    <property type="term" value="P:fatty acid elongation, saturated fatty acid"/>
    <property type="evidence" value="ECO:0007669"/>
    <property type="project" value="TreeGrafter"/>
</dbReference>
<keyword evidence="8 10" id="KW-0472">Membrane</keyword>
<dbReference type="GO" id="GO:0042761">
    <property type="term" value="P:very long-chain fatty acid biosynthetic process"/>
    <property type="evidence" value="ECO:0007669"/>
    <property type="project" value="TreeGrafter"/>
</dbReference>
<keyword evidence="9 10" id="KW-0275">Fatty acid biosynthesis</keyword>
<evidence type="ECO:0000256" key="3">
    <source>
        <dbReference type="ARBA" id="ARBA00022679"/>
    </source>
</evidence>
<evidence type="ECO:0000256" key="6">
    <source>
        <dbReference type="ARBA" id="ARBA00022989"/>
    </source>
</evidence>
<name>A0A7M7G542_NASVI</name>
<proteinExistence type="inferred from homology"/>
<evidence type="ECO:0000256" key="5">
    <source>
        <dbReference type="ARBA" id="ARBA00022832"/>
    </source>
</evidence>
<feature type="transmembrane region" description="Helical" evidence="10">
    <location>
        <begin position="69"/>
        <end position="91"/>
    </location>
</feature>